<dbReference type="EMBL" id="RBWU01000008">
    <property type="protein sequence ID" value="RKS68181.1"/>
    <property type="molecule type" value="Genomic_DNA"/>
</dbReference>
<dbReference type="Gene3D" id="3.40.50.1820">
    <property type="entry name" value="alpha/beta hydrolase"/>
    <property type="match status" value="1"/>
</dbReference>
<name>A0A495QA15_9ACTN</name>
<keyword evidence="3" id="KW-1185">Reference proteome</keyword>
<evidence type="ECO:0000313" key="2">
    <source>
        <dbReference type="EMBL" id="RKS68181.1"/>
    </source>
</evidence>
<evidence type="ECO:0000259" key="1">
    <source>
        <dbReference type="Pfam" id="PF08386"/>
    </source>
</evidence>
<organism evidence="2 3">
    <name type="scientific">Actinomadura pelletieri DSM 43383</name>
    <dbReference type="NCBI Taxonomy" id="1120940"/>
    <lineage>
        <taxon>Bacteria</taxon>
        <taxon>Bacillati</taxon>
        <taxon>Actinomycetota</taxon>
        <taxon>Actinomycetes</taxon>
        <taxon>Streptosporangiales</taxon>
        <taxon>Thermomonosporaceae</taxon>
        <taxon>Actinomadura</taxon>
    </lineage>
</organism>
<dbReference type="Proteomes" id="UP000274601">
    <property type="component" value="Unassembled WGS sequence"/>
</dbReference>
<dbReference type="InterPro" id="IPR013595">
    <property type="entry name" value="Pept_S33_TAP-like_C"/>
</dbReference>
<dbReference type="Pfam" id="PF08386">
    <property type="entry name" value="Abhydrolase_4"/>
    <property type="match status" value="1"/>
</dbReference>
<accession>A0A495QA15</accession>
<feature type="domain" description="Peptidase S33 tripeptidyl aminopeptidase-like C-terminal" evidence="1">
    <location>
        <begin position="50"/>
        <end position="112"/>
    </location>
</feature>
<dbReference type="AlphaFoldDB" id="A0A495QA15"/>
<protein>
    <submittedName>
        <fullName evidence="2">TAP-like protein</fullName>
    </submittedName>
</protein>
<dbReference type="OrthoDB" id="9796770at2"/>
<evidence type="ECO:0000313" key="3">
    <source>
        <dbReference type="Proteomes" id="UP000274601"/>
    </source>
</evidence>
<sequence>MTFELSTSTTPMLTNSTRGLGPDAGFCGGCSWLSGAGARAWTGVSLDIGNACIRWPDRHGPIEPTGGPFPDVPVLVVSGDLDTNTPTEDGRLAARQFRRATVVEVPNVGHVPEKEPSGRVAGIESAFVRNLRVGDTSCLADIPPVPVQSEKRS</sequence>
<dbReference type="InterPro" id="IPR029058">
    <property type="entry name" value="AB_hydrolase_fold"/>
</dbReference>
<gene>
    <name evidence="2" type="ORF">BZB76_6429</name>
</gene>
<reference evidence="2 3" key="1">
    <citation type="submission" date="2018-10" db="EMBL/GenBank/DDBJ databases">
        <title>Genomic Encyclopedia of Archaeal and Bacterial Type Strains, Phase II (KMG-II): from individual species to whole genera.</title>
        <authorList>
            <person name="Goeker M."/>
        </authorList>
    </citation>
    <scope>NUCLEOTIDE SEQUENCE [LARGE SCALE GENOMIC DNA]</scope>
    <source>
        <strain evidence="2 3">DSM 43383</strain>
    </source>
</reference>
<comment type="caution">
    <text evidence="2">The sequence shown here is derived from an EMBL/GenBank/DDBJ whole genome shotgun (WGS) entry which is preliminary data.</text>
</comment>
<dbReference type="SUPFAM" id="SSF53474">
    <property type="entry name" value="alpha/beta-Hydrolases"/>
    <property type="match status" value="1"/>
</dbReference>
<dbReference type="RefSeq" id="WP_121438104.1">
    <property type="nucleotide sequence ID" value="NZ_RBWU01000008.1"/>
</dbReference>
<proteinExistence type="predicted"/>